<dbReference type="GO" id="GO:0008237">
    <property type="term" value="F:metallopeptidase activity"/>
    <property type="evidence" value="ECO:0007669"/>
    <property type="project" value="UniProtKB-KW"/>
</dbReference>
<dbReference type="PRINTS" id="PR01490">
    <property type="entry name" value="RTXTOXIND"/>
</dbReference>
<sequence>MVFMFVLFLAWAVWAPLDAGVVLPGTVVVQGNRKAVQHPSGGVVKEILVKEGDKVKKGDPLVILNSLTIDSELNAVELEYINAMATLSRLMSERMSQPQITWTPKMKSYEGDQRLDEAKRLQGEIFKSRTTELKGQQSILHEQLSGLEAQLKGLNEVMVERRFQIKTVTEEARNAAELATAGFVPRVQASQTERLRSDMVAGIATLLAEQSRAQTAIAGARLQLIQLVSAYRKDLDTQTSEFQRQRQALESRVEALKFNRSLINIRAPVDGAVVGLKANTLGGVIGAGAMLMEIVPVGGRLVVDAQVPPQHIDKILAGMSVDLRFSAFSMITTPVIPGKVTLVGADKQTSTSTSTTAIAGQGTDFYLAQIETDEAGVKLLGGQVIQPGMPVEVVFKTGERNFVSLLVKPISDRLSRAFKD</sequence>
<evidence type="ECO:0000259" key="11">
    <source>
        <dbReference type="Pfam" id="PF25994"/>
    </source>
</evidence>
<dbReference type="Gene3D" id="2.40.30.170">
    <property type="match status" value="1"/>
</dbReference>
<dbReference type="Pfam" id="PF25994">
    <property type="entry name" value="HH_AprE"/>
    <property type="match status" value="1"/>
</dbReference>
<evidence type="ECO:0000256" key="8">
    <source>
        <dbReference type="ARBA" id="ARBA00023136"/>
    </source>
</evidence>
<evidence type="ECO:0000259" key="10">
    <source>
        <dbReference type="Pfam" id="PF00364"/>
    </source>
</evidence>
<evidence type="ECO:0000256" key="9">
    <source>
        <dbReference type="RuleBase" id="RU365093"/>
    </source>
</evidence>
<dbReference type="NCBIfam" id="TIGR01843">
    <property type="entry name" value="type_I_hlyD"/>
    <property type="match status" value="1"/>
</dbReference>
<keyword evidence="6" id="KW-0812">Transmembrane</keyword>
<keyword evidence="5 9" id="KW-0997">Cell inner membrane</keyword>
<proteinExistence type="inferred from homology"/>
<dbReference type="Pfam" id="PF26002">
    <property type="entry name" value="Beta-barrel_AprE"/>
    <property type="match status" value="1"/>
</dbReference>
<comment type="similarity">
    <text evidence="2 9">Belongs to the membrane fusion protein (MFP) (TC 8.A.1) family.</text>
</comment>
<dbReference type="PANTHER" id="PTHR30386">
    <property type="entry name" value="MEMBRANE FUSION SUBUNIT OF EMRAB-TOLC MULTIDRUG EFFLUX PUMP"/>
    <property type="match status" value="1"/>
</dbReference>
<dbReference type="GO" id="GO:0005886">
    <property type="term" value="C:plasma membrane"/>
    <property type="evidence" value="ECO:0007669"/>
    <property type="project" value="UniProtKB-SubCell"/>
</dbReference>
<evidence type="ECO:0000256" key="5">
    <source>
        <dbReference type="ARBA" id="ARBA00022519"/>
    </source>
</evidence>
<evidence type="ECO:0000256" key="7">
    <source>
        <dbReference type="ARBA" id="ARBA00022989"/>
    </source>
</evidence>
<comment type="caution">
    <text evidence="13">The sequence shown here is derived from an EMBL/GenBank/DDBJ whole genome shotgun (WGS) entry which is preliminary data.</text>
</comment>
<keyword evidence="13" id="KW-0482">Metalloprotease</keyword>
<evidence type="ECO:0000256" key="6">
    <source>
        <dbReference type="ARBA" id="ARBA00022692"/>
    </source>
</evidence>
<feature type="domain" description="AprE-like long alpha-helical hairpin" evidence="11">
    <location>
        <begin position="70"/>
        <end position="256"/>
    </location>
</feature>
<name>A0A916WKD2_9BURK</name>
<dbReference type="InterPro" id="IPR000089">
    <property type="entry name" value="Biotin_lipoyl"/>
</dbReference>
<dbReference type="InterPro" id="IPR011053">
    <property type="entry name" value="Single_hybrid_motif"/>
</dbReference>
<organism evidence="13 14">
    <name type="scientific">Polaromonas eurypsychrophila</name>
    <dbReference type="NCBI Taxonomy" id="1614635"/>
    <lineage>
        <taxon>Bacteria</taxon>
        <taxon>Pseudomonadati</taxon>
        <taxon>Pseudomonadota</taxon>
        <taxon>Betaproteobacteria</taxon>
        <taxon>Burkholderiales</taxon>
        <taxon>Comamonadaceae</taxon>
        <taxon>Polaromonas</taxon>
    </lineage>
</organism>
<dbReference type="AlphaFoldDB" id="A0A916WKD2"/>
<feature type="domain" description="AprE-like beta-barrel" evidence="12">
    <location>
        <begin position="301"/>
        <end position="398"/>
    </location>
</feature>
<evidence type="ECO:0000313" key="13">
    <source>
        <dbReference type="EMBL" id="GGB09718.1"/>
    </source>
</evidence>
<dbReference type="EMBL" id="BMIG01000015">
    <property type="protein sequence ID" value="GGB09718.1"/>
    <property type="molecule type" value="Genomic_DNA"/>
</dbReference>
<keyword evidence="4 9" id="KW-1003">Cell membrane</keyword>
<dbReference type="InterPro" id="IPR050739">
    <property type="entry name" value="MFP"/>
</dbReference>
<dbReference type="InterPro" id="IPR058982">
    <property type="entry name" value="Beta-barrel_AprE"/>
</dbReference>
<dbReference type="Proteomes" id="UP000620596">
    <property type="component" value="Unassembled WGS sequence"/>
</dbReference>
<comment type="subcellular location">
    <subcellularLocation>
        <location evidence="1 9">Cell inner membrane</location>
        <topology evidence="1 9">Single-pass membrane protein</topology>
    </subcellularLocation>
</comment>
<keyword evidence="13" id="KW-0645">Protease</keyword>
<dbReference type="InterPro" id="IPR058781">
    <property type="entry name" value="HH_AprE-like"/>
</dbReference>
<dbReference type="GO" id="GO:0015031">
    <property type="term" value="P:protein transport"/>
    <property type="evidence" value="ECO:0007669"/>
    <property type="project" value="InterPro"/>
</dbReference>
<keyword evidence="14" id="KW-1185">Reference proteome</keyword>
<dbReference type="SUPFAM" id="SSF51230">
    <property type="entry name" value="Single hybrid motif"/>
    <property type="match status" value="1"/>
</dbReference>
<keyword evidence="8" id="KW-0472">Membrane</keyword>
<dbReference type="Gene3D" id="2.40.50.100">
    <property type="match status" value="1"/>
</dbReference>
<evidence type="ECO:0000256" key="1">
    <source>
        <dbReference type="ARBA" id="ARBA00004377"/>
    </source>
</evidence>
<keyword evidence="13" id="KW-0378">Hydrolase</keyword>
<reference evidence="13" key="2">
    <citation type="submission" date="2020-09" db="EMBL/GenBank/DDBJ databases">
        <authorList>
            <person name="Sun Q."/>
            <person name="Zhou Y."/>
        </authorList>
    </citation>
    <scope>NUCLEOTIDE SEQUENCE</scope>
    <source>
        <strain evidence="13">CGMCC 1.15322</strain>
    </source>
</reference>
<evidence type="ECO:0000256" key="4">
    <source>
        <dbReference type="ARBA" id="ARBA00022475"/>
    </source>
</evidence>
<accession>A0A916WKD2</accession>
<evidence type="ECO:0000313" key="14">
    <source>
        <dbReference type="Proteomes" id="UP000620596"/>
    </source>
</evidence>
<evidence type="ECO:0000256" key="2">
    <source>
        <dbReference type="ARBA" id="ARBA00009477"/>
    </source>
</evidence>
<keyword evidence="3 9" id="KW-0813">Transport</keyword>
<dbReference type="PANTHER" id="PTHR30386:SF17">
    <property type="entry name" value="ALKALINE PROTEASE SECRETION PROTEIN APRE"/>
    <property type="match status" value="1"/>
</dbReference>
<protein>
    <recommendedName>
        <fullName evidence="9">Membrane fusion protein (MFP) family protein</fullName>
    </recommendedName>
</protein>
<dbReference type="Pfam" id="PF00364">
    <property type="entry name" value="Biotin_lipoyl"/>
    <property type="match status" value="1"/>
</dbReference>
<reference evidence="13" key="1">
    <citation type="journal article" date="2014" name="Int. J. Syst. Evol. Microbiol.">
        <title>Complete genome sequence of Corynebacterium casei LMG S-19264T (=DSM 44701T), isolated from a smear-ripened cheese.</title>
        <authorList>
            <consortium name="US DOE Joint Genome Institute (JGI-PGF)"/>
            <person name="Walter F."/>
            <person name="Albersmeier A."/>
            <person name="Kalinowski J."/>
            <person name="Ruckert C."/>
        </authorList>
    </citation>
    <scope>NUCLEOTIDE SEQUENCE</scope>
    <source>
        <strain evidence="13">CGMCC 1.15322</strain>
    </source>
</reference>
<evidence type="ECO:0000259" key="12">
    <source>
        <dbReference type="Pfam" id="PF26002"/>
    </source>
</evidence>
<gene>
    <name evidence="13" type="primary">hasE</name>
    <name evidence="13" type="ORF">GCM10011496_33280</name>
</gene>
<dbReference type="InterPro" id="IPR010129">
    <property type="entry name" value="T1SS_HlyD"/>
</dbReference>
<evidence type="ECO:0000256" key="3">
    <source>
        <dbReference type="ARBA" id="ARBA00022448"/>
    </source>
</evidence>
<keyword evidence="7" id="KW-1133">Transmembrane helix</keyword>
<feature type="domain" description="Lipoyl-binding" evidence="10">
    <location>
        <begin position="36"/>
        <end position="64"/>
    </location>
</feature>